<evidence type="ECO:0000313" key="2">
    <source>
        <dbReference type="EMBL" id="MCW0481714.1"/>
    </source>
</evidence>
<keyword evidence="3" id="KW-1185">Reference proteome</keyword>
<dbReference type="InterPro" id="IPR010870">
    <property type="entry name" value="Porin_O/P"/>
</dbReference>
<evidence type="ECO:0000313" key="3">
    <source>
        <dbReference type="Proteomes" id="UP001163821"/>
    </source>
</evidence>
<keyword evidence="1" id="KW-0732">Signal</keyword>
<dbReference type="InterPro" id="IPR023614">
    <property type="entry name" value="Porin_dom_sf"/>
</dbReference>
<proteinExistence type="predicted"/>
<dbReference type="AlphaFoldDB" id="A0AA42C5M7"/>
<name>A0AA42C5M7_9BACT</name>
<sequence length="385" mass="42703">MKKHQLIFLLVLASANLFADEPLLKPTVKPYANLQYWTIYSEGLESGGGASPDRAASYFRRGRIGLKGKLMENLSYDIQCSFDHLGKDSNLSSKGKANTGDIALWSAYGTYSVLPETDWLMVSGGSFLPHLSRESVTSPWTTSSLDKAETSCYLRQFVTGKTNGICPGVNVGGMGGVGKSQLLYNIAFITRQDNTSITSENWSPVFLGHVILNVGDKEWNSYKYCLSGNLLKKQKLMSVGFGASTQGKTDVFKSSATYGADVLIYLNGLKLDGEYYLLDRKNLDDYLASCLMVRASYNFFLKKDWVLEPAIMLNQFTGDDTFQDASFYDGQDRIIDAGINLISAKRKLKLNLHYMNRTGSGTRNYRVSSSGTYGDYINFGIQLMI</sequence>
<organism evidence="2 3">
    <name type="scientific">Gaoshiqia sediminis</name>
    <dbReference type="NCBI Taxonomy" id="2986998"/>
    <lineage>
        <taxon>Bacteria</taxon>
        <taxon>Pseudomonadati</taxon>
        <taxon>Bacteroidota</taxon>
        <taxon>Bacteroidia</taxon>
        <taxon>Marinilabiliales</taxon>
        <taxon>Prolixibacteraceae</taxon>
        <taxon>Gaoshiqia</taxon>
    </lineage>
</organism>
<dbReference type="RefSeq" id="WP_282590323.1">
    <property type="nucleotide sequence ID" value="NZ_JAPAAF010000002.1"/>
</dbReference>
<evidence type="ECO:0000256" key="1">
    <source>
        <dbReference type="SAM" id="SignalP"/>
    </source>
</evidence>
<protein>
    <submittedName>
        <fullName evidence="2">Porin</fullName>
    </submittedName>
</protein>
<dbReference type="EMBL" id="JAPAAF010000002">
    <property type="protein sequence ID" value="MCW0481714.1"/>
    <property type="molecule type" value="Genomic_DNA"/>
</dbReference>
<comment type="caution">
    <text evidence="2">The sequence shown here is derived from an EMBL/GenBank/DDBJ whole genome shotgun (WGS) entry which is preliminary data.</text>
</comment>
<reference evidence="2" key="1">
    <citation type="submission" date="2022-10" db="EMBL/GenBank/DDBJ databases">
        <title>Gaoshiqiia sediminis gen. nov., sp. nov., isolated from coastal sediment.</title>
        <authorList>
            <person name="Yu W.X."/>
            <person name="Mu D.S."/>
            <person name="Du J.Z."/>
            <person name="Liang Y.Q."/>
        </authorList>
    </citation>
    <scope>NUCLEOTIDE SEQUENCE</scope>
    <source>
        <strain evidence="2">A06</strain>
    </source>
</reference>
<dbReference type="Gene3D" id="2.40.160.10">
    <property type="entry name" value="Porin"/>
    <property type="match status" value="1"/>
</dbReference>
<feature type="chain" id="PRO_5041402395" evidence="1">
    <location>
        <begin position="20"/>
        <end position="385"/>
    </location>
</feature>
<feature type="signal peptide" evidence="1">
    <location>
        <begin position="1"/>
        <end position="19"/>
    </location>
</feature>
<dbReference type="Proteomes" id="UP001163821">
    <property type="component" value="Unassembled WGS sequence"/>
</dbReference>
<dbReference type="Pfam" id="PF07396">
    <property type="entry name" value="Porin_O_P"/>
    <property type="match status" value="1"/>
</dbReference>
<gene>
    <name evidence="2" type="ORF">N2K84_03160</name>
</gene>
<accession>A0AA42C5M7</accession>